<accession>A0A074VDR5</accession>
<feature type="transmembrane region" description="Helical" evidence="9">
    <location>
        <begin position="131"/>
        <end position="151"/>
    </location>
</feature>
<feature type="transmembrane region" description="Helical" evidence="9">
    <location>
        <begin position="305"/>
        <end position="330"/>
    </location>
</feature>
<evidence type="ECO:0000256" key="3">
    <source>
        <dbReference type="ARBA" id="ARBA00010425"/>
    </source>
</evidence>
<keyword evidence="7 9" id="KW-0472">Membrane</keyword>
<dbReference type="EMBL" id="KL584851">
    <property type="protein sequence ID" value="KEQ58860.1"/>
    <property type="molecule type" value="Genomic_DNA"/>
</dbReference>
<feature type="region of interest" description="Disordered" evidence="8">
    <location>
        <begin position="1"/>
        <end position="100"/>
    </location>
</feature>
<evidence type="ECO:0000256" key="4">
    <source>
        <dbReference type="ARBA" id="ARBA00011182"/>
    </source>
</evidence>
<proteinExistence type="inferred from homology"/>
<evidence type="ECO:0000256" key="5">
    <source>
        <dbReference type="ARBA" id="ARBA00022692"/>
    </source>
</evidence>
<dbReference type="GO" id="GO:0005789">
    <property type="term" value="C:endoplasmic reticulum membrane"/>
    <property type="evidence" value="ECO:0007669"/>
    <property type="project" value="UniProtKB-SubCell"/>
</dbReference>
<evidence type="ECO:0000256" key="1">
    <source>
        <dbReference type="ARBA" id="ARBA00003420"/>
    </source>
</evidence>
<dbReference type="Proteomes" id="UP000030672">
    <property type="component" value="Unassembled WGS sequence"/>
</dbReference>
<feature type="transmembrane region" description="Helical" evidence="9">
    <location>
        <begin position="380"/>
        <end position="398"/>
    </location>
</feature>
<dbReference type="HOGENOM" id="CLU_022332_4_0_1"/>
<feature type="transmembrane region" description="Helical" evidence="9">
    <location>
        <begin position="410"/>
        <end position="432"/>
    </location>
</feature>
<evidence type="ECO:0000313" key="11">
    <source>
        <dbReference type="EMBL" id="KEQ58860.1"/>
    </source>
</evidence>
<evidence type="ECO:0000259" key="10">
    <source>
        <dbReference type="Pfam" id="PF03151"/>
    </source>
</evidence>
<feature type="region of interest" description="Disordered" evidence="8">
    <location>
        <begin position="515"/>
        <end position="534"/>
    </location>
</feature>
<feature type="transmembrane region" description="Helical" evidence="9">
    <location>
        <begin position="342"/>
        <end position="360"/>
    </location>
</feature>
<organism evidence="11 12">
    <name type="scientific">Aureobasidium melanogenum (strain CBS 110374)</name>
    <name type="common">Aureobasidium pullulans var. melanogenum</name>
    <dbReference type="NCBI Taxonomy" id="1043003"/>
    <lineage>
        <taxon>Eukaryota</taxon>
        <taxon>Fungi</taxon>
        <taxon>Dikarya</taxon>
        <taxon>Ascomycota</taxon>
        <taxon>Pezizomycotina</taxon>
        <taxon>Dothideomycetes</taxon>
        <taxon>Dothideomycetidae</taxon>
        <taxon>Dothideales</taxon>
        <taxon>Saccotheciaceae</taxon>
        <taxon>Aureobasidium</taxon>
    </lineage>
</organism>
<comment type="similarity">
    <text evidence="3">Belongs to the TPT transporter family. SLC35D subfamily.</text>
</comment>
<feature type="transmembrane region" description="Helical" evidence="9">
    <location>
        <begin position="223"/>
        <end position="243"/>
    </location>
</feature>
<dbReference type="PANTHER" id="PTHR11132">
    <property type="entry name" value="SOLUTE CARRIER FAMILY 35"/>
    <property type="match status" value="1"/>
</dbReference>
<feature type="compositionally biased region" description="Basic and acidic residues" evidence="8">
    <location>
        <begin position="519"/>
        <end position="534"/>
    </location>
</feature>
<keyword evidence="5 9" id="KW-0812">Transmembrane</keyword>
<comment type="subunit">
    <text evidence="4">Homooligomer.</text>
</comment>
<evidence type="ECO:0000256" key="2">
    <source>
        <dbReference type="ARBA" id="ARBA00004477"/>
    </source>
</evidence>
<protein>
    <submittedName>
        <fullName evidence="11">TPT-domain-containing protein</fullName>
    </submittedName>
</protein>
<sequence>MDSESSQAGSTRRRGSSLVQQIINEERIGIRRASPRRMPSDIPEAAHAESPHSYEEDETNPVSSGSDWEMDDIRSDEGLEDDEETGLTIQDRQKRTRRKRRNTLADERIVPDGEISKEEERLATASFMRDAIINCILIGLWYTFSISISVYNKWMFSKGNLDFHFPLFTTCVHMLVQFCLSSLVLYFIPNLRPKHKPADYAPIAQSADGDTLETPRKPLMTGWFYLTRIGPCGAATGLDIGLGNMSLKFISLTFYTMCKSSVLGFVLIFALLFRLEKPSLKVGAIILTMMFGVIMMVAGETAFSILGFILVMSAAFFSGFRWSLTQILLLRSPATSNPFSSIFFLAPVMFAALLIIALPVEGPIELAGGLRALADSKGVAGSIGIILFPGVLAFLMTASEFALLKRTSAVTLSVCGIFKEVLTISAAGIIFGDKLTPINISGLFVTIASIAAYNFMKMRTMRDESKREAHEQMVAVESRRSIEESNGKTSKEHTRKASAAGGLIRNSLSLNIAPLLEQNTKDRASPVKRPEDLD</sequence>
<dbReference type="Pfam" id="PF03151">
    <property type="entry name" value="TPT"/>
    <property type="match status" value="1"/>
</dbReference>
<evidence type="ECO:0000256" key="9">
    <source>
        <dbReference type="SAM" id="Phobius"/>
    </source>
</evidence>
<feature type="region of interest" description="Disordered" evidence="8">
    <location>
        <begin position="477"/>
        <end position="502"/>
    </location>
</feature>
<evidence type="ECO:0000313" key="12">
    <source>
        <dbReference type="Proteomes" id="UP000030672"/>
    </source>
</evidence>
<gene>
    <name evidence="11" type="ORF">M437DRAFT_58139</name>
</gene>
<evidence type="ECO:0000256" key="7">
    <source>
        <dbReference type="ARBA" id="ARBA00023136"/>
    </source>
</evidence>
<name>A0A074VDR5_AURM1</name>
<dbReference type="AlphaFoldDB" id="A0A074VDR5"/>
<evidence type="ECO:0000256" key="8">
    <source>
        <dbReference type="SAM" id="MobiDB-lite"/>
    </source>
</evidence>
<feature type="transmembrane region" description="Helical" evidence="9">
    <location>
        <begin position="163"/>
        <end position="188"/>
    </location>
</feature>
<dbReference type="RefSeq" id="XP_040875883.1">
    <property type="nucleotide sequence ID" value="XM_041023349.1"/>
</dbReference>
<keyword evidence="12" id="KW-1185">Reference proteome</keyword>
<feature type="domain" description="Sugar phosphate transporter" evidence="10">
    <location>
        <begin position="136"/>
        <end position="454"/>
    </location>
</feature>
<dbReference type="GeneID" id="63916722"/>
<dbReference type="InterPro" id="IPR050186">
    <property type="entry name" value="TPT_transporter"/>
</dbReference>
<feature type="transmembrane region" description="Helical" evidence="9">
    <location>
        <begin position="249"/>
        <end position="273"/>
    </location>
</feature>
<keyword evidence="6 9" id="KW-1133">Transmembrane helix</keyword>
<feature type="transmembrane region" description="Helical" evidence="9">
    <location>
        <begin position="280"/>
        <end position="299"/>
    </location>
</feature>
<feature type="transmembrane region" description="Helical" evidence="9">
    <location>
        <begin position="438"/>
        <end position="456"/>
    </location>
</feature>
<comment type="subcellular location">
    <subcellularLocation>
        <location evidence="2">Endoplasmic reticulum membrane</location>
        <topology evidence="2">Multi-pass membrane protein</topology>
    </subcellularLocation>
</comment>
<evidence type="ECO:0000256" key="6">
    <source>
        <dbReference type="ARBA" id="ARBA00022989"/>
    </source>
</evidence>
<feature type="compositionally biased region" description="Basic and acidic residues" evidence="8">
    <location>
        <begin position="477"/>
        <end position="492"/>
    </location>
</feature>
<dbReference type="STRING" id="1043003.A0A074VDR5"/>
<feature type="compositionally biased region" description="Polar residues" evidence="8">
    <location>
        <begin position="1"/>
        <end position="10"/>
    </location>
</feature>
<dbReference type="InterPro" id="IPR004853">
    <property type="entry name" value="Sugar_P_trans_dom"/>
</dbReference>
<feature type="compositionally biased region" description="Basic and acidic residues" evidence="8">
    <location>
        <begin position="44"/>
        <end position="54"/>
    </location>
</feature>
<reference evidence="11 12" key="1">
    <citation type="journal article" date="2014" name="BMC Genomics">
        <title>Genome sequencing of four Aureobasidium pullulans varieties: biotechnological potential, stress tolerance, and description of new species.</title>
        <authorList>
            <person name="Gostin Ar C."/>
            <person name="Ohm R.A."/>
            <person name="Kogej T."/>
            <person name="Sonjak S."/>
            <person name="Turk M."/>
            <person name="Zajc J."/>
            <person name="Zalar P."/>
            <person name="Grube M."/>
            <person name="Sun H."/>
            <person name="Han J."/>
            <person name="Sharma A."/>
            <person name="Chiniquy J."/>
            <person name="Ngan C.Y."/>
            <person name="Lipzen A."/>
            <person name="Barry K."/>
            <person name="Grigoriev I.V."/>
            <person name="Gunde-Cimerman N."/>
        </authorList>
    </citation>
    <scope>NUCLEOTIDE SEQUENCE [LARGE SCALE GENOMIC DNA]</scope>
    <source>
        <strain evidence="11 12">CBS 110374</strain>
    </source>
</reference>
<comment type="function">
    <text evidence="1">Involved in the import of GDP-mannose from the cytoplasm into the Golgi lumen.</text>
</comment>